<dbReference type="PANTHER" id="PTHR11439:SF487">
    <property type="entry name" value="RNA-DIRECTED DNA POLYMERASE"/>
    <property type="match status" value="1"/>
</dbReference>
<gene>
    <name evidence="1" type="ORF">LIER_15871</name>
</gene>
<dbReference type="PANTHER" id="PTHR11439">
    <property type="entry name" value="GAG-POL-RELATED RETROTRANSPOSON"/>
    <property type="match status" value="1"/>
</dbReference>
<comment type="caution">
    <text evidence="1">The sequence shown here is derived from an EMBL/GenBank/DDBJ whole genome shotgun (WGS) entry which is preliminary data.</text>
</comment>
<sequence length="145" mass="16405">MKDLGILKYFLGVEVAPRSQEGIFFSQRKYAIDIISETGLLGAKPFLHEPRLDHWTTSLRVVEYLKGCPGQGILLKAHSSLQLSGWFDSDWASCPITRRSVSRWIVFLGDSLVSWKTKKIQHSGSIELLCDSQSAMHLAQNPFFH</sequence>
<dbReference type="AlphaFoldDB" id="A0AAV3Q5G5"/>
<name>A0AAV3Q5G5_LITER</name>
<dbReference type="EMBL" id="BAABME010003487">
    <property type="protein sequence ID" value="GAA0158979.1"/>
    <property type="molecule type" value="Genomic_DNA"/>
</dbReference>
<reference evidence="1 2" key="1">
    <citation type="submission" date="2024-01" db="EMBL/GenBank/DDBJ databases">
        <title>The complete chloroplast genome sequence of Lithospermum erythrorhizon: insights into the phylogenetic relationship among Boraginaceae species and the maternal lineages of purple gromwells.</title>
        <authorList>
            <person name="Okada T."/>
            <person name="Watanabe K."/>
        </authorList>
    </citation>
    <scope>NUCLEOTIDE SEQUENCE [LARGE SCALE GENOMIC DNA]</scope>
</reference>
<accession>A0AAV3Q5G5</accession>
<protein>
    <recommendedName>
        <fullName evidence="3">Mitochondrial protein</fullName>
    </recommendedName>
</protein>
<evidence type="ECO:0008006" key="3">
    <source>
        <dbReference type="Google" id="ProtNLM"/>
    </source>
</evidence>
<proteinExistence type="predicted"/>
<organism evidence="1 2">
    <name type="scientific">Lithospermum erythrorhizon</name>
    <name type="common">Purple gromwell</name>
    <name type="synonym">Lithospermum officinale var. erythrorhizon</name>
    <dbReference type="NCBI Taxonomy" id="34254"/>
    <lineage>
        <taxon>Eukaryota</taxon>
        <taxon>Viridiplantae</taxon>
        <taxon>Streptophyta</taxon>
        <taxon>Embryophyta</taxon>
        <taxon>Tracheophyta</taxon>
        <taxon>Spermatophyta</taxon>
        <taxon>Magnoliopsida</taxon>
        <taxon>eudicotyledons</taxon>
        <taxon>Gunneridae</taxon>
        <taxon>Pentapetalae</taxon>
        <taxon>asterids</taxon>
        <taxon>lamiids</taxon>
        <taxon>Boraginales</taxon>
        <taxon>Boraginaceae</taxon>
        <taxon>Boraginoideae</taxon>
        <taxon>Lithospermeae</taxon>
        <taxon>Lithospermum</taxon>
    </lineage>
</organism>
<evidence type="ECO:0000313" key="1">
    <source>
        <dbReference type="EMBL" id="GAA0158979.1"/>
    </source>
</evidence>
<dbReference type="Proteomes" id="UP001454036">
    <property type="component" value="Unassembled WGS sequence"/>
</dbReference>
<keyword evidence="2" id="KW-1185">Reference proteome</keyword>
<dbReference type="CDD" id="cd09272">
    <property type="entry name" value="RNase_HI_RT_Ty1"/>
    <property type="match status" value="1"/>
</dbReference>
<evidence type="ECO:0000313" key="2">
    <source>
        <dbReference type="Proteomes" id="UP001454036"/>
    </source>
</evidence>